<evidence type="ECO:0000313" key="2">
    <source>
        <dbReference type="Proteomes" id="UP000315283"/>
    </source>
</evidence>
<reference evidence="1 2" key="1">
    <citation type="submission" date="2019-02" db="EMBL/GenBank/DDBJ databases">
        <title>Prokaryotic population dynamics and viral predation in marine succession experiment using metagenomics: the confinement effect.</title>
        <authorList>
            <person name="Haro-Moreno J.M."/>
            <person name="Rodriguez-Valera F."/>
            <person name="Lopez-Perez M."/>
        </authorList>
    </citation>
    <scope>NUCLEOTIDE SEQUENCE [LARGE SCALE GENOMIC DNA]</scope>
    <source>
        <strain evidence="1">MED-G164</strain>
    </source>
</reference>
<sequence>MSISLSNISIKTYLQLLPAVSNIMQKAKVHFEEEGTSLQEIVDMRLYEDMATFAFQVFSIAHHSLGAINALKDGEFGPPNMSPGLDFETLHNMIDDAEAQLSKVNCEDIDGLLDGQVIFKMGDVRWPFTNEDFILSFSLPNFYFHVTTMYDMLRVKGLPIGKMDFIGQMRLNKS</sequence>
<comment type="caution">
    <text evidence="1">The sequence shown here is derived from an EMBL/GenBank/DDBJ whole genome shotgun (WGS) entry which is preliminary data.</text>
</comment>
<dbReference type="Proteomes" id="UP000315283">
    <property type="component" value="Unassembled WGS sequence"/>
</dbReference>
<organism evidence="1 2">
    <name type="scientific">SAR86 cluster bacterium</name>
    <dbReference type="NCBI Taxonomy" id="2030880"/>
    <lineage>
        <taxon>Bacteria</taxon>
        <taxon>Pseudomonadati</taxon>
        <taxon>Pseudomonadota</taxon>
        <taxon>Gammaproteobacteria</taxon>
        <taxon>SAR86 cluster</taxon>
    </lineage>
</organism>
<gene>
    <name evidence="1" type="ORF">EVA97_03165</name>
</gene>
<dbReference type="InterPro" id="IPR034660">
    <property type="entry name" value="DinB/YfiT-like"/>
</dbReference>
<dbReference type="PANTHER" id="PTHR36922:SF1">
    <property type="entry name" value="DUF1993 DOMAIN-CONTAINING PROTEIN"/>
    <property type="match status" value="1"/>
</dbReference>
<accession>A0A520N3U5</accession>
<dbReference type="SUPFAM" id="SSF109854">
    <property type="entry name" value="DinB/YfiT-like putative metalloenzymes"/>
    <property type="match status" value="1"/>
</dbReference>
<evidence type="ECO:0000313" key="1">
    <source>
        <dbReference type="EMBL" id="RZO28171.1"/>
    </source>
</evidence>
<dbReference type="EMBL" id="SHBJ01000018">
    <property type="protein sequence ID" value="RZO28171.1"/>
    <property type="molecule type" value="Genomic_DNA"/>
</dbReference>
<dbReference type="InterPro" id="IPR018531">
    <property type="entry name" value="DUF1993"/>
</dbReference>
<dbReference type="AlphaFoldDB" id="A0A520N3U5"/>
<name>A0A520N3U5_9GAMM</name>
<dbReference type="Pfam" id="PF09351">
    <property type="entry name" value="DUF1993"/>
    <property type="match status" value="1"/>
</dbReference>
<proteinExistence type="predicted"/>
<protein>
    <submittedName>
        <fullName evidence="1">DUF1993 domain-containing protein</fullName>
    </submittedName>
</protein>
<dbReference type="PANTHER" id="PTHR36922">
    <property type="entry name" value="BLL2446 PROTEIN"/>
    <property type="match status" value="1"/>
</dbReference>
<dbReference type="Gene3D" id="1.20.120.450">
    <property type="entry name" value="dinb family like domain"/>
    <property type="match status" value="1"/>
</dbReference>